<protein>
    <submittedName>
        <fullName evidence="1">Uncharacterized protein</fullName>
    </submittedName>
</protein>
<dbReference type="EMBL" id="VSSQ01096246">
    <property type="protein sequence ID" value="MPN40061.1"/>
    <property type="molecule type" value="Genomic_DNA"/>
</dbReference>
<dbReference type="AlphaFoldDB" id="A0A645HM03"/>
<comment type="caution">
    <text evidence="1">The sequence shown here is derived from an EMBL/GenBank/DDBJ whole genome shotgun (WGS) entry which is preliminary data.</text>
</comment>
<organism evidence="1">
    <name type="scientific">bioreactor metagenome</name>
    <dbReference type="NCBI Taxonomy" id="1076179"/>
    <lineage>
        <taxon>unclassified sequences</taxon>
        <taxon>metagenomes</taxon>
        <taxon>ecological metagenomes</taxon>
    </lineage>
</organism>
<reference evidence="1" key="1">
    <citation type="submission" date="2019-08" db="EMBL/GenBank/DDBJ databases">
        <authorList>
            <person name="Kucharzyk K."/>
            <person name="Murdoch R.W."/>
            <person name="Higgins S."/>
            <person name="Loffler F."/>
        </authorList>
    </citation>
    <scope>NUCLEOTIDE SEQUENCE</scope>
</reference>
<accession>A0A645HM03</accession>
<proteinExistence type="predicted"/>
<evidence type="ECO:0000313" key="1">
    <source>
        <dbReference type="EMBL" id="MPN40061.1"/>
    </source>
</evidence>
<name>A0A645HM03_9ZZZZ</name>
<sequence length="72" mass="7840">MELDRAAEVGCLGDRAAALRAGKGQRVLRELRSIAAGIAEEVLLRVPTAALGHFAKRSDSCLQQAHLFLRRE</sequence>
<gene>
    <name evidence="1" type="ORF">SDC9_187596</name>
</gene>